<dbReference type="GO" id="GO:0051301">
    <property type="term" value="P:cell division"/>
    <property type="evidence" value="ECO:0007669"/>
    <property type="project" value="UniProtKB-KW"/>
</dbReference>
<dbReference type="InterPro" id="IPR027165">
    <property type="entry name" value="CND3"/>
</dbReference>
<feature type="compositionally biased region" description="Basic and acidic residues" evidence="8">
    <location>
        <begin position="980"/>
        <end position="989"/>
    </location>
</feature>
<feature type="compositionally biased region" description="Acidic residues" evidence="8">
    <location>
        <begin position="1067"/>
        <end position="1087"/>
    </location>
</feature>
<accession>A3GHB5</accession>
<dbReference type="eggNOG" id="KOG2025">
    <property type="taxonomic scope" value="Eukaryota"/>
</dbReference>
<comment type="similarity">
    <text evidence="2">Belongs to the CND3 (condensin subunit 3) family.</text>
</comment>
<evidence type="ECO:0000256" key="2">
    <source>
        <dbReference type="ARBA" id="ARBA00006533"/>
    </source>
</evidence>
<dbReference type="InterPro" id="IPR016024">
    <property type="entry name" value="ARM-type_fold"/>
</dbReference>
<dbReference type="Proteomes" id="UP000002258">
    <property type="component" value="Chromosome 1"/>
</dbReference>
<organism evidence="10 11">
    <name type="scientific">Scheffersomyces stipitis (strain ATCC 58785 / CBS 6054 / NBRC 10063 / NRRL Y-11545)</name>
    <name type="common">Yeast</name>
    <name type="synonym">Pichia stipitis</name>
    <dbReference type="NCBI Taxonomy" id="322104"/>
    <lineage>
        <taxon>Eukaryota</taxon>
        <taxon>Fungi</taxon>
        <taxon>Dikarya</taxon>
        <taxon>Ascomycota</taxon>
        <taxon>Saccharomycotina</taxon>
        <taxon>Pichiomycetes</taxon>
        <taxon>Debaryomycetaceae</taxon>
        <taxon>Scheffersomyces</taxon>
    </lineage>
</organism>
<dbReference type="RefSeq" id="XP_001386811.2">
    <property type="nucleotide sequence ID" value="XM_001386774.1"/>
</dbReference>
<dbReference type="OMA" id="FRATQIT"/>
<keyword evidence="6" id="KW-0226">DNA condensation</keyword>
<dbReference type="FunCoup" id="A3GHB5">
    <property type="interactions" value="229"/>
</dbReference>
<evidence type="ECO:0000313" key="11">
    <source>
        <dbReference type="Proteomes" id="UP000002258"/>
    </source>
</evidence>
<keyword evidence="5" id="KW-0498">Mitosis</keyword>
<proteinExistence type="inferred from homology"/>
<comment type="caution">
    <text evidence="10">The sequence shown here is derived from an EMBL/GenBank/DDBJ whole genome shotgun (WGS) entry which is preliminary data.</text>
</comment>
<dbReference type="KEGG" id="pic:PICST_39795"/>
<dbReference type="GO" id="GO:0000793">
    <property type="term" value="C:condensed chromosome"/>
    <property type="evidence" value="ECO:0007669"/>
    <property type="project" value="TreeGrafter"/>
</dbReference>
<dbReference type="GO" id="GO:0007076">
    <property type="term" value="P:mitotic chromosome condensation"/>
    <property type="evidence" value="ECO:0007669"/>
    <property type="project" value="InterPro"/>
</dbReference>
<evidence type="ECO:0000256" key="8">
    <source>
        <dbReference type="SAM" id="MobiDB-lite"/>
    </source>
</evidence>
<name>A3GHB5_PICST</name>
<feature type="domain" description="Nuclear condensin complex subunit 3 C-terminal" evidence="9">
    <location>
        <begin position="630"/>
        <end position="921"/>
    </location>
</feature>
<comment type="subcellular location">
    <subcellularLocation>
        <location evidence="1">Chromosome</location>
    </subcellularLocation>
</comment>
<protein>
    <submittedName>
        <fullName evidence="10">Condensin complex subunit 3</fullName>
    </submittedName>
</protein>
<evidence type="ECO:0000256" key="3">
    <source>
        <dbReference type="ARBA" id="ARBA00022454"/>
    </source>
</evidence>
<evidence type="ECO:0000259" key="9">
    <source>
        <dbReference type="Pfam" id="PF12719"/>
    </source>
</evidence>
<keyword evidence="4" id="KW-0132">Cell division</keyword>
<keyword evidence="3" id="KW-0158">Chromosome</keyword>
<dbReference type="Pfam" id="PF12719">
    <property type="entry name" value="Cnd3"/>
    <property type="match status" value="1"/>
</dbReference>
<dbReference type="PANTHER" id="PTHR14418:SF5">
    <property type="entry name" value="CONDENSIN COMPLEX SUBUNIT 3"/>
    <property type="match status" value="1"/>
</dbReference>
<dbReference type="GeneID" id="4851664"/>
<dbReference type="InParanoid" id="A3GHB5"/>
<dbReference type="SUPFAM" id="SSF48371">
    <property type="entry name" value="ARM repeat"/>
    <property type="match status" value="1"/>
</dbReference>
<evidence type="ECO:0000256" key="6">
    <source>
        <dbReference type="ARBA" id="ARBA00023067"/>
    </source>
</evidence>
<feature type="region of interest" description="Disordered" evidence="8">
    <location>
        <begin position="590"/>
        <end position="619"/>
    </location>
</feature>
<dbReference type="InterPro" id="IPR025977">
    <property type="entry name" value="Cnd3_C"/>
</dbReference>
<dbReference type="OrthoDB" id="27187at2759"/>
<evidence type="ECO:0000313" key="10">
    <source>
        <dbReference type="EMBL" id="EAZ62788.2"/>
    </source>
</evidence>
<feature type="compositionally biased region" description="Basic and acidic residues" evidence="8">
    <location>
        <begin position="1032"/>
        <end position="1044"/>
    </location>
</feature>
<feature type="compositionally biased region" description="Acidic residues" evidence="8">
    <location>
        <begin position="1045"/>
        <end position="1054"/>
    </location>
</feature>
<evidence type="ECO:0000256" key="5">
    <source>
        <dbReference type="ARBA" id="ARBA00022776"/>
    </source>
</evidence>
<feature type="compositionally biased region" description="Basic and acidic residues" evidence="8">
    <location>
        <begin position="1006"/>
        <end position="1025"/>
    </location>
</feature>
<reference evidence="10 11" key="1">
    <citation type="journal article" date="2007" name="Nat. Biotechnol.">
        <title>Genome sequence of the lignocellulose-bioconverting and xylose-fermenting yeast Pichia stipitis.</title>
        <authorList>
            <person name="Jeffries T.W."/>
            <person name="Grigoriev I.V."/>
            <person name="Grimwood J."/>
            <person name="Laplaza J.M."/>
            <person name="Aerts A."/>
            <person name="Salamov A."/>
            <person name="Schmutz J."/>
            <person name="Lindquist E."/>
            <person name="Dehal P."/>
            <person name="Shapiro H."/>
            <person name="Jin Y.S."/>
            <person name="Passoth V."/>
            <person name="Richardson P.M."/>
        </authorList>
    </citation>
    <scope>NUCLEOTIDE SEQUENCE [LARGE SCALE GENOMIC DNA]</scope>
    <source>
        <strain evidence="11">ATCC 58785 / CBS 6054 / NBRC 10063 / NRRL Y-11545</strain>
    </source>
</reference>
<feature type="compositionally biased region" description="Acidic residues" evidence="8">
    <location>
        <begin position="593"/>
        <end position="609"/>
    </location>
</feature>
<evidence type="ECO:0000256" key="1">
    <source>
        <dbReference type="ARBA" id="ARBA00004286"/>
    </source>
</evidence>
<dbReference type="HOGENOM" id="CLU_004446_1_1_1"/>
<dbReference type="EMBL" id="AAVQ01000002">
    <property type="protein sequence ID" value="EAZ62788.2"/>
    <property type="molecule type" value="Genomic_DNA"/>
</dbReference>
<dbReference type="Gene3D" id="1.25.10.10">
    <property type="entry name" value="Leucine-rich Repeat Variant"/>
    <property type="match status" value="1"/>
</dbReference>
<evidence type="ECO:0000256" key="4">
    <source>
        <dbReference type="ARBA" id="ARBA00022618"/>
    </source>
</evidence>
<evidence type="ECO:0000256" key="7">
    <source>
        <dbReference type="ARBA" id="ARBA00023306"/>
    </source>
</evidence>
<keyword evidence="7" id="KW-0131">Cell cycle</keyword>
<gene>
    <name evidence="10" type="ORF">PICST_39795</name>
</gene>
<dbReference type="STRING" id="322104.A3GHB5"/>
<dbReference type="PANTHER" id="PTHR14418">
    <property type="entry name" value="CONDENSIN COMPLEX SUBUNIT 3-RELATED"/>
    <property type="match status" value="1"/>
</dbReference>
<feature type="compositionally biased region" description="Basic and acidic residues" evidence="8">
    <location>
        <begin position="1055"/>
        <end position="1066"/>
    </location>
</feature>
<dbReference type="InterPro" id="IPR011989">
    <property type="entry name" value="ARM-like"/>
</dbReference>
<feature type="region of interest" description="Disordered" evidence="8">
    <location>
        <begin position="980"/>
        <end position="1087"/>
    </location>
</feature>
<keyword evidence="11" id="KW-1185">Reference proteome</keyword>
<feature type="region of interest" description="Disordered" evidence="8">
    <location>
        <begin position="106"/>
        <end position="133"/>
    </location>
</feature>
<sequence length="1087" mass="125742">MSSRPTLESIKRISTAEELRGAMSHVFQDAQLSLSGHRKLVVVLKNIFDRSIELNQEEFFALYFTKLINKILPLKKGEKAADRIAKFCSAFVFSLTNDDILRKEEEKKKSQLDENVDENADDNAEDEDNPDEEDTYSTLFIQYLIHHLLRGIEARDKSVRYRVVQLLAYLVHHIGEINRDSFEALYTSLMKRLNDKEPIVRIQAIVAISKFQDFNLDGFEYTSNTRIGSENVRDSLMNSLVTDENAEVRRAALLNLSKDQNTIGAIIERASDTNMINRRLVYSRIVREIGNIGKLDFELRDFLLRWGLNDRDGSVQAAAVKMLSTYWFEAEGKELLNLISQLRVTESDIAATAVFKFFQAQPDELAKIVIDDSYWKELDVNKAFLLRTFYEHCNENNLYDLIDANFPESIELANILEKYLRVRVNNFYMDNATTNAYDLQKEKLEAKYDEHFEEHDQLKEAVYDCEVKHKQLHARYLQLVEETNELNEGFKEKDEFYENDLTDLEFIIEQLLEVAKEFDFSDEIGRRKMLQIIRKSLTEDRLTDKLVSVALKVLRKISINEKDFISMSAEIITDIRDSFETEEEFHSAISGFAEDDDEDEDEDEDEDDDNSKSKKRKVQPRLPPDDIVIRCLIVTQHALELVEEPSDNHVSLGSIYSGLVNYAINCKEKHKLHLLGLTCLGLFSLIDKNTAKDAIETFYYEMRSSGEEVRIIGMKAIVDILSKYGASIIAPSNWFMYARLFYKSLTSFKMPKLQCIVAEGLCKLFLADIFNSTQSPDGSEESSEYESEKQLFEAIILSYFHPLTVNNDELRQILAFCIPVYSFSHPQHQLRLATVSGDCIYRMFNDQSEFVKHQSRLLPSNVVQQLIHWCDPNNLVNLTQFDIKKQTSHVWQSVYMLQAVEQDTPRSVKRAIINNLNKLYLTEELESKVLQGLLDAVEGTRQCFETKANDPEYALDKLNTRNFDSFQHFVQDLFEKAVEREKKEEEKTGRSRSNSILVELDENDYETEKSLVKEEEADASVKDDVNDGEDADHEKADTTEVKSEDENEDQDDEDQTKKDGLNKSLEEIDAMLDEEDEVEYDISMEES</sequence>
<feature type="compositionally biased region" description="Acidic residues" evidence="8">
    <location>
        <begin position="114"/>
        <end position="133"/>
    </location>
</feature>
<dbReference type="GO" id="GO:0000796">
    <property type="term" value="C:condensin complex"/>
    <property type="evidence" value="ECO:0007669"/>
    <property type="project" value="InterPro"/>
</dbReference>
<dbReference type="AlphaFoldDB" id="A3GHB5"/>